<dbReference type="CDD" id="cd04886">
    <property type="entry name" value="ACT_ThrD-II-like"/>
    <property type="match status" value="1"/>
</dbReference>
<evidence type="ECO:0000256" key="1">
    <source>
        <dbReference type="ARBA" id="ARBA00001274"/>
    </source>
</evidence>
<name>A0A6N3BDQ5_9FIRM</name>
<dbReference type="AlphaFoldDB" id="A0A6N3BDQ5"/>
<comment type="catalytic activity">
    <reaction evidence="1">
        <text>L-threonine = 2-oxobutanoate + NH4(+)</text>
        <dbReference type="Rhea" id="RHEA:22108"/>
        <dbReference type="ChEBI" id="CHEBI:16763"/>
        <dbReference type="ChEBI" id="CHEBI:28938"/>
        <dbReference type="ChEBI" id="CHEBI:57926"/>
        <dbReference type="EC" id="4.3.1.19"/>
    </reaction>
</comment>
<evidence type="ECO:0000256" key="4">
    <source>
        <dbReference type="ARBA" id="ARBA00004958"/>
    </source>
</evidence>
<accession>A0A6N3BDQ5</accession>
<dbReference type="FunFam" id="3.40.50.1100:FF:000007">
    <property type="entry name" value="L-threonine dehydratase catabolic TdcB"/>
    <property type="match status" value="1"/>
</dbReference>
<feature type="domain" description="ACT" evidence="15">
    <location>
        <begin position="331"/>
        <end position="405"/>
    </location>
</feature>
<dbReference type="InterPro" id="IPR036052">
    <property type="entry name" value="TrpB-like_PALP_sf"/>
</dbReference>
<evidence type="ECO:0000256" key="5">
    <source>
        <dbReference type="ARBA" id="ARBA00010869"/>
    </source>
</evidence>
<keyword evidence="11" id="KW-0663">Pyridoxal phosphate</keyword>
<dbReference type="Pfam" id="PF00291">
    <property type="entry name" value="PALP"/>
    <property type="match status" value="1"/>
</dbReference>
<dbReference type="InterPro" id="IPR002912">
    <property type="entry name" value="ACT_dom"/>
</dbReference>
<evidence type="ECO:0000256" key="11">
    <source>
        <dbReference type="ARBA" id="ARBA00022898"/>
    </source>
</evidence>
<keyword evidence="9" id="KW-0021">Allosteric enzyme</keyword>
<dbReference type="NCBIfam" id="TIGR01127">
    <property type="entry name" value="ilvA_1Cterm"/>
    <property type="match status" value="1"/>
</dbReference>
<evidence type="ECO:0000256" key="14">
    <source>
        <dbReference type="ARBA" id="ARBA00031427"/>
    </source>
</evidence>
<dbReference type="InterPro" id="IPR001926">
    <property type="entry name" value="TrpB-like_PALP"/>
</dbReference>
<comment type="pathway">
    <text evidence="3">Amino-acid biosynthesis; L-isoleucine biosynthesis; 2-oxobutanoate from L-threonine: step 1/1.</text>
</comment>
<keyword evidence="10" id="KW-0100">Branched-chain amino acid biosynthesis</keyword>
<dbReference type="GO" id="GO:0006565">
    <property type="term" value="P:L-serine catabolic process"/>
    <property type="evidence" value="ECO:0007669"/>
    <property type="project" value="TreeGrafter"/>
</dbReference>
<comment type="cofactor">
    <cofactor evidence="2">
        <name>pyridoxal 5'-phosphate</name>
        <dbReference type="ChEBI" id="CHEBI:597326"/>
    </cofactor>
</comment>
<evidence type="ECO:0000256" key="10">
    <source>
        <dbReference type="ARBA" id="ARBA00022624"/>
    </source>
</evidence>
<dbReference type="RefSeq" id="WP_034725955.1">
    <property type="nucleotide sequence ID" value="NZ_CACRUE010000024.1"/>
</dbReference>
<dbReference type="SUPFAM" id="SSF55021">
    <property type="entry name" value="ACT-like"/>
    <property type="match status" value="1"/>
</dbReference>
<dbReference type="EMBL" id="CACRUE010000024">
    <property type="protein sequence ID" value="VYU00011.1"/>
    <property type="molecule type" value="Genomic_DNA"/>
</dbReference>
<evidence type="ECO:0000313" key="16">
    <source>
        <dbReference type="EMBL" id="VYU00011.1"/>
    </source>
</evidence>
<evidence type="ECO:0000256" key="7">
    <source>
        <dbReference type="ARBA" id="ARBA00012096"/>
    </source>
</evidence>
<reference evidence="16" key="1">
    <citation type="submission" date="2019-11" db="EMBL/GenBank/DDBJ databases">
        <authorList>
            <person name="Feng L."/>
        </authorList>
    </citation>
    <scope>NUCLEOTIDE SEQUENCE</scope>
    <source>
        <strain evidence="16">IbartlettiiLFYP30</strain>
    </source>
</reference>
<keyword evidence="10" id="KW-0028">Amino-acid biosynthesis</keyword>
<keyword evidence="12 16" id="KW-0456">Lyase</keyword>
<dbReference type="InterPro" id="IPR005789">
    <property type="entry name" value="Thr_deHydtase_catblc"/>
</dbReference>
<comment type="function">
    <text evidence="13">Catalyzes the anaerobic formation of alpha-ketobutyrate and ammonia from threonine in a two-step reaction. The first step involved a dehydration of threonine and a production of enamine intermediates (aminocrotonate), which tautomerizes to its imine form (iminobutyrate). Both intermediates are unstable and short-lived. The second step is the nonenzymatic hydrolysis of the enamine/imine intermediates to form 2-ketobutyrate and free ammonia. In the low water environment of the cell, the second step is accelerated by RidA.</text>
</comment>
<evidence type="ECO:0000259" key="15">
    <source>
        <dbReference type="PROSITE" id="PS51671"/>
    </source>
</evidence>
<evidence type="ECO:0000256" key="3">
    <source>
        <dbReference type="ARBA" id="ARBA00004810"/>
    </source>
</evidence>
<comment type="subunit">
    <text evidence="6">In the native structure, TdcB is in a dimeric form, whereas in the TdcB-AMP complex, it exists in a tetrameric form (dimer of dimers).</text>
</comment>
<dbReference type="InterPro" id="IPR050147">
    <property type="entry name" value="Ser/Thr_Dehydratase"/>
</dbReference>
<evidence type="ECO:0000256" key="9">
    <source>
        <dbReference type="ARBA" id="ARBA00022533"/>
    </source>
</evidence>
<dbReference type="InterPro" id="IPR045865">
    <property type="entry name" value="ACT-like_dom_sf"/>
</dbReference>
<dbReference type="PROSITE" id="PS51671">
    <property type="entry name" value="ACT"/>
    <property type="match status" value="1"/>
</dbReference>
<dbReference type="CDD" id="cd01562">
    <property type="entry name" value="Thr-dehyd"/>
    <property type="match status" value="1"/>
</dbReference>
<dbReference type="InterPro" id="IPR044561">
    <property type="entry name" value="ACT_ThrD-II-like"/>
</dbReference>
<dbReference type="GO" id="GO:0003941">
    <property type="term" value="F:L-serine ammonia-lyase activity"/>
    <property type="evidence" value="ECO:0007669"/>
    <property type="project" value="TreeGrafter"/>
</dbReference>
<evidence type="ECO:0000256" key="6">
    <source>
        <dbReference type="ARBA" id="ARBA00011447"/>
    </source>
</evidence>
<evidence type="ECO:0000256" key="8">
    <source>
        <dbReference type="ARBA" id="ARBA00022248"/>
    </source>
</evidence>
<dbReference type="GO" id="GO:0070689">
    <property type="term" value="P:L-threonine catabolic process to propionate"/>
    <property type="evidence" value="ECO:0007669"/>
    <property type="project" value="UniProtKB-UniPathway"/>
</dbReference>
<comment type="similarity">
    <text evidence="5">Belongs to the serine/threonine dehydratase family.</text>
</comment>
<dbReference type="PANTHER" id="PTHR48078:SF6">
    <property type="entry name" value="L-THREONINE DEHYDRATASE CATABOLIC TDCB"/>
    <property type="match status" value="1"/>
</dbReference>
<sequence length="405" mass="42855">MLKVNLEDVKKAEEVLKSIVKETPLQESKELSAKLGANVYYKCENLQKTGSFKIRGACNKISNLTDEEKAKGVIASSAGNHAQGVALGAKMTGIKATIVMPETAPLAKVTATKSYGAEVVLNGAVYDDAYAKAVEIQKETGATFLHPFDDEYVIAGQGTIGLEIFKQLNENVDTILCPIGGGGIIAGIAVAAKGLNQNVKIIGVQTSNIPSMKVSKENGKVTTAFNGATIADGIAVKTPGNTTFEIINELVDEVITVSEEEIAQGMLFLMEHQKVVAEGAGAVTTAALLSGKYKPQKDENVVCVISGGNVDVNTLYRVIGVGLAAEGRRYSFSATMTDKPGGFLELISIISKSNANILNANQTRLSSGGTIGKQVAEFIIETFNHEHIEKLKAEMNAAGFEIQDL</sequence>
<evidence type="ECO:0000256" key="2">
    <source>
        <dbReference type="ARBA" id="ARBA00001933"/>
    </source>
</evidence>
<dbReference type="EC" id="4.3.1.19" evidence="7"/>
<dbReference type="GO" id="GO:0009097">
    <property type="term" value="P:isoleucine biosynthetic process"/>
    <property type="evidence" value="ECO:0007669"/>
    <property type="project" value="UniProtKB-UniPathway"/>
</dbReference>
<proteinExistence type="inferred from homology"/>
<dbReference type="UniPathway" id="UPA00052">
    <property type="reaction ID" value="UER00507"/>
</dbReference>
<evidence type="ECO:0000256" key="13">
    <source>
        <dbReference type="ARBA" id="ARBA00025527"/>
    </source>
</evidence>
<dbReference type="Gene3D" id="3.40.50.1100">
    <property type="match status" value="2"/>
</dbReference>
<dbReference type="GO" id="GO:0004794">
    <property type="term" value="F:threonine deaminase activity"/>
    <property type="evidence" value="ECO:0007669"/>
    <property type="project" value="UniProtKB-EC"/>
</dbReference>
<dbReference type="GO" id="GO:0030170">
    <property type="term" value="F:pyridoxal phosphate binding"/>
    <property type="evidence" value="ECO:0007669"/>
    <property type="project" value="InterPro"/>
</dbReference>
<organism evidence="16">
    <name type="scientific">Intestinibacter bartlettii</name>
    <dbReference type="NCBI Taxonomy" id="261299"/>
    <lineage>
        <taxon>Bacteria</taxon>
        <taxon>Bacillati</taxon>
        <taxon>Bacillota</taxon>
        <taxon>Clostridia</taxon>
        <taxon>Peptostreptococcales</taxon>
        <taxon>Peptostreptococcaceae</taxon>
        <taxon>Intestinibacter</taxon>
    </lineage>
</organism>
<keyword evidence="10" id="KW-0412">Isoleucine biosynthesis</keyword>
<dbReference type="PANTHER" id="PTHR48078">
    <property type="entry name" value="THREONINE DEHYDRATASE, MITOCHONDRIAL-RELATED"/>
    <property type="match status" value="1"/>
</dbReference>
<evidence type="ECO:0000256" key="12">
    <source>
        <dbReference type="ARBA" id="ARBA00023239"/>
    </source>
</evidence>
<comment type="pathway">
    <text evidence="4">Amino-acid degradation; L-threonine degradation via propanoate pathway; propanoate from L-threonine: step 1/4.</text>
</comment>
<gene>
    <name evidence="16" type="primary">tdcB</name>
    <name evidence="16" type="ORF">IBLFYP30_01491</name>
</gene>
<dbReference type="UniPathway" id="UPA00047">
    <property type="reaction ID" value="UER00054"/>
</dbReference>
<protein>
    <recommendedName>
        <fullName evidence="8">L-threonine dehydratase catabolic TdcB</fullName>
        <ecNumber evidence="7">4.3.1.19</ecNumber>
    </recommendedName>
    <alternativeName>
        <fullName evidence="14">Threonine deaminase</fullName>
    </alternativeName>
</protein>
<dbReference type="SUPFAM" id="SSF53686">
    <property type="entry name" value="Tryptophan synthase beta subunit-like PLP-dependent enzymes"/>
    <property type="match status" value="1"/>
</dbReference>
<dbReference type="PROSITE" id="PS00165">
    <property type="entry name" value="DEHYDRATASE_SER_THR"/>
    <property type="match status" value="1"/>
</dbReference>
<dbReference type="InterPro" id="IPR000634">
    <property type="entry name" value="Ser/Thr_deHydtase_PyrdxlP-BS"/>
</dbReference>